<dbReference type="Gene3D" id="1.20.58.300">
    <property type="entry name" value="FlgN-like"/>
    <property type="match status" value="1"/>
</dbReference>
<feature type="region of interest" description="Disordered" evidence="2">
    <location>
        <begin position="136"/>
        <end position="166"/>
    </location>
</feature>
<evidence type="ECO:0000256" key="2">
    <source>
        <dbReference type="SAM" id="MobiDB-lite"/>
    </source>
</evidence>
<evidence type="ECO:0000256" key="1">
    <source>
        <dbReference type="ARBA" id="ARBA00022795"/>
    </source>
</evidence>
<dbReference type="AlphaFoldDB" id="D6Y0F5"/>
<dbReference type="GO" id="GO:0044780">
    <property type="term" value="P:bacterial-type flagellum assembly"/>
    <property type="evidence" value="ECO:0007669"/>
    <property type="project" value="InterPro"/>
</dbReference>
<dbReference type="RefSeq" id="WP_013171971.1">
    <property type="nucleotide sequence ID" value="NC_014219.1"/>
</dbReference>
<dbReference type="InterPro" id="IPR036679">
    <property type="entry name" value="FlgN-like_sf"/>
</dbReference>
<dbReference type="KEGG" id="bse:Bsel_1026"/>
<feature type="compositionally biased region" description="Polar residues" evidence="2">
    <location>
        <begin position="136"/>
        <end position="145"/>
    </location>
</feature>
<dbReference type="SUPFAM" id="SSF140566">
    <property type="entry name" value="FlgN-like"/>
    <property type="match status" value="1"/>
</dbReference>
<dbReference type="Proteomes" id="UP000000271">
    <property type="component" value="Chromosome"/>
</dbReference>
<dbReference type="eggNOG" id="COG3418">
    <property type="taxonomic scope" value="Bacteria"/>
</dbReference>
<dbReference type="EMBL" id="CP001791">
    <property type="protein sequence ID" value="ADH98546.1"/>
    <property type="molecule type" value="Genomic_DNA"/>
</dbReference>
<dbReference type="STRING" id="439292.Bsel_1026"/>
<keyword evidence="1" id="KW-1005">Bacterial flagellum biogenesis</keyword>
<organism evidence="3 4">
    <name type="scientific">Bacillus selenitireducens (strain ATCC 700615 / DSM 15326 / MLS10)</name>
    <dbReference type="NCBI Taxonomy" id="439292"/>
    <lineage>
        <taxon>Bacteria</taxon>
        <taxon>Bacillati</taxon>
        <taxon>Bacillota</taxon>
        <taxon>Bacilli</taxon>
        <taxon>Bacillales</taxon>
        <taxon>Bacillaceae</taxon>
        <taxon>Salisediminibacterium</taxon>
    </lineage>
</organism>
<dbReference type="Pfam" id="PF05130">
    <property type="entry name" value="FlgN"/>
    <property type="match status" value="1"/>
</dbReference>
<proteinExistence type="predicted"/>
<sequence>MVHDLINVMKAMVSMHKKLNDLAIDKQNTVKKGDIKALERVMKEEAPIVQQLRKLENTRMHLIDRWQDEKGLVKEAVTMDQLLPLFPEKERTELEDWSVKLIEEMIRLKEQNDLNEQLLEDSLRFVNVTLDSMRPQNTYNNYSGTGPSGDEDDFRPGDNSLFDSKA</sequence>
<evidence type="ECO:0000313" key="3">
    <source>
        <dbReference type="EMBL" id="ADH98546.1"/>
    </source>
</evidence>
<dbReference type="HOGENOM" id="CLU_132586_2_0_9"/>
<keyword evidence="4" id="KW-1185">Reference proteome</keyword>
<dbReference type="InterPro" id="IPR007809">
    <property type="entry name" value="FlgN-like"/>
</dbReference>
<protein>
    <submittedName>
        <fullName evidence="3">FlgN family protein</fullName>
    </submittedName>
</protein>
<dbReference type="OrthoDB" id="2381500at2"/>
<evidence type="ECO:0000313" key="4">
    <source>
        <dbReference type="Proteomes" id="UP000000271"/>
    </source>
</evidence>
<accession>D6Y0F5</accession>
<name>D6Y0F5_BACIE</name>
<gene>
    <name evidence="3" type="ordered locus">Bsel_1026</name>
</gene>
<reference evidence="3" key="1">
    <citation type="submission" date="2009-10" db="EMBL/GenBank/DDBJ databases">
        <title>Complete sequence of Bacillus selenitireducens MLS10.</title>
        <authorList>
            <consortium name="US DOE Joint Genome Institute"/>
            <person name="Lucas S."/>
            <person name="Copeland A."/>
            <person name="Lapidus A."/>
            <person name="Glavina del Rio T."/>
            <person name="Dalin E."/>
            <person name="Tice H."/>
            <person name="Bruce D."/>
            <person name="Goodwin L."/>
            <person name="Pitluck S."/>
            <person name="Sims D."/>
            <person name="Brettin T."/>
            <person name="Detter J.C."/>
            <person name="Han C."/>
            <person name="Larimer F."/>
            <person name="Land M."/>
            <person name="Hauser L."/>
            <person name="Kyrpides N."/>
            <person name="Ovchinnikova G."/>
            <person name="Stolz J."/>
        </authorList>
    </citation>
    <scope>NUCLEOTIDE SEQUENCE [LARGE SCALE GENOMIC DNA]</scope>
    <source>
        <strain evidence="3">MLS10</strain>
    </source>
</reference>